<dbReference type="InterPro" id="IPR055156">
    <property type="entry name" value="HutF-like_N"/>
</dbReference>
<dbReference type="Pfam" id="PF22429">
    <property type="entry name" value="HutF_N"/>
    <property type="match status" value="1"/>
</dbReference>
<dbReference type="NCBIfam" id="NF006684">
    <property type="entry name" value="PRK09229.1-5"/>
    <property type="match status" value="1"/>
</dbReference>
<feature type="domain" description="Amidohydrolase-related" evidence="5">
    <location>
        <begin position="43"/>
        <end position="403"/>
    </location>
</feature>
<evidence type="ECO:0000256" key="1">
    <source>
        <dbReference type="ARBA" id="ARBA00001947"/>
    </source>
</evidence>
<dbReference type="NCBIfam" id="NF006681">
    <property type="entry name" value="PRK09229.1-2"/>
    <property type="match status" value="1"/>
</dbReference>
<dbReference type="PANTHER" id="PTHR11271:SF48">
    <property type="entry name" value="AMIDOHYDROLASE-RELATED DOMAIN-CONTAINING PROTEIN"/>
    <property type="match status" value="1"/>
</dbReference>
<reference evidence="7 8" key="1">
    <citation type="submission" date="2013-09" db="EMBL/GenBank/DDBJ databases">
        <title>Genome sequencing of Phaeobacter antarcticus sp. nov. SM1211.</title>
        <authorList>
            <person name="Zhang X.-Y."/>
            <person name="Liu C."/>
            <person name="Chen X.-L."/>
            <person name="Xie B.-B."/>
            <person name="Qin Q.-L."/>
            <person name="Rong J.-C."/>
            <person name="Zhang Y.-Z."/>
        </authorList>
    </citation>
    <scope>NUCLEOTIDE SEQUENCE [LARGE SCALE GENOMIC DNA]</scope>
    <source>
        <strain evidence="7 8">SM1211</strain>
    </source>
</reference>
<dbReference type="InterPro" id="IPR032466">
    <property type="entry name" value="Metal_Hydrolase"/>
</dbReference>
<organism evidence="7 8">
    <name type="scientific">Puniceibacterium antarcticum</name>
    <dbReference type="NCBI Taxonomy" id="1206336"/>
    <lineage>
        <taxon>Bacteria</taxon>
        <taxon>Pseudomonadati</taxon>
        <taxon>Pseudomonadota</taxon>
        <taxon>Alphaproteobacteria</taxon>
        <taxon>Rhodobacterales</taxon>
        <taxon>Paracoccaceae</taxon>
        <taxon>Puniceibacterium</taxon>
    </lineage>
</organism>
<keyword evidence="8" id="KW-1185">Reference proteome</keyword>
<dbReference type="OrthoDB" id="9796020at2"/>
<evidence type="ECO:0000259" key="5">
    <source>
        <dbReference type="Pfam" id="PF01979"/>
    </source>
</evidence>
<keyword evidence="4" id="KW-0862">Zinc</keyword>
<evidence type="ECO:0000313" key="7">
    <source>
        <dbReference type="EMBL" id="PIL16252.1"/>
    </source>
</evidence>
<dbReference type="InterPro" id="IPR006680">
    <property type="entry name" value="Amidohydro-rel"/>
</dbReference>
<proteinExistence type="predicted"/>
<name>A0A2G8R3Z3_9RHOB</name>
<dbReference type="EMBL" id="AWWI01000173">
    <property type="protein sequence ID" value="PIL16252.1"/>
    <property type="molecule type" value="Genomic_DNA"/>
</dbReference>
<evidence type="ECO:0000313" key="8">
    <source>
        <dbReference type="Proteomes" id="UP000231259"/>
    </source>
</evidence>
<dbReference type="RefSeq" id="WP_099913360.1">
    <property type="nucleotide sequence ID" value="NZ_AWWI01000173.1"/>
</dbReference>
<evidence type="ECO:0000256" key="4">
    <source>
        <dbReference type="ARBA" id="ARBA00022833"/>
    </source>
</evidence>
<keyword evidence="3" id="KW-0378">Hydrolase</keyword>
<evidence type="ECO:0000256" key="3">
    <source>
        <dbReference type="ARBA" id="ARBA00022801"/>
    </source>
</evidence>
<dbReference type="Proteomes" id="UP000231259">
    <property type="component" value="Unassembled WGS sequence"/>
</dbReference>
<dbReference type="InterPro" id="IPR010252">
    <property type="entry name" value="HutF"/>
</dbReference>
<dbReference type="GO" id="GO:0046872">
    <property type="term" value="F:metal ion binding"/>
    <property type="evidence" value="ECO:0007669"/>
    <property type="project" value="UniProtKB-KW"/>
</dbReference>
<dbReference type="NCBIfam" id="TIGR02022">
    <property type="entry name" value="hutF"/>
    <property type="match status" value="1"/>
</dbReference>
<keyword evidence="2" id="KW-0479">Metal-binding</keyword>
<feature type="domain" description="Formimidoylglutamate deiminase N-terminal" evidence="6">
    <location>
        <begin position="6"/>
        <end position="39"/>
    </location>
</feature>
<dbReference type="Gene3D" id="3.20.20.140">
    <property type="entry name" value="Metal-dependent hydrolases"/>
    <property type="match status" value="1"/>
</dbReference>
<dbReference type="Gene3D" id="2.30.40.10">
    <property type="entry name" value="Urease, subunit C, domain 1"/>
    <property type="match status" value="1"/>
</dbReference>
<protein>
    <submittedName>
        <fullName evidence="7">Uncharacterized protein</fullName>
    </submittedName>
</protein>
<dbReference type="InterPro" id="IPR011059">
    <property type="entry name" value="Metal-dep_hydrolase_composite"/>
</dbReference>
<dbReference type="Pfam" id="PF01979">
    <property type="entry name" value="Amidohydro_1"/>
    <property type="match status" value="1"/>
</dbReference>
<dbReference type="GO" id="GO:0019239">
    <property type="term" value="F:deaminase activity"/>
    <property type="evidence" value="ECO:0007669"/>
    <property type="project" value="TreeGrafter"/>
</dbReference>
<comment type="cofactor">
    <cofactor evidence="1">
        <name>Zn(2+)</name>
        <dbReference type="ChEBI" id="CHEBI:29105"/>
    </cofactor>
</comment>
<dbReference type="GO" id="GO:0005829">
    <property type="term" value="C:cytosol"/>
    <property type="evidence" value="ECO:0007669"/>
    <property type="project" value="TreeGrafter"/>
</dbReference>
<gene>
    <name evidence="7" type="ORF">P775_25155</name>
</gene>
<evidence type="ECO:0000259" key="6">
    <source>
        <dbReference type="Pfam" id="PF22429"/>
    </source>
</evidence>
<dbReference type="SUPFAM" id="SSF51556">
    <property type="entry name" value="Metallo-dependent hydrolases"/>
    <property type="match status" value="1"/>
</dbReference>
<accession>A0A2G8R3Z3</accession>
<dbReference type="PANTHER" id="PTHR11271">
    <property type="entry name" value="GUANINE DEAMINASE"/>
    <property type="match status" value="1"/>
</dbReference>
<dbReference type="SUPFAM" id="SSF51338">
    <property type="entry name" value="Composite domain of metallo-dependent hydrolases"/>
    <property type="match status" value="1"/>
</dbReference>
<comment type="caution">
    <text evidence="7">The sequence shown here is derived from an EMBL/GenBank/DDBJ whole genome shotgun (WGS) entry which is preliminary data.</text>
</comment>
<sequence length="445" mass="47554">MQIVVKQALLPEGWAENIAITVSDGVITAVEPAGAGVAAGVDTLLPGMSNLHSHAFQRGFAGLTEQRGAMRDSFWTWREMMYRFALQLDPDGAQAIAEMAYVEMLEAGYTRVGEFHYLHHAPDGQSYDDPAEMSARIFAAAHATGLNLTHLPVFYAHGGFGPVPAGAGQRRFLHGFESFLELISHCDALATRPGDLVGYAPHSLRAASGADLSALVAALPGRRVHIHIAEQVKEVEDCIAFSGQRPVDWLFDHAEVTPDWCLIHATHLTEGEVARIAASGAVAGLCPVTEANLGDGIFAGRAFLEAGGRIGLGTDSNVQIGLAGELQALEYSQRLSLRERNVMTPQPGSTGQQLFDAALAGGAQALGAGDPVIAVGAPADLVALDDPFQLGTDGAQTLDRWIFGRDIRVRDVWVRGAHLVQEGRHVARDAIAQRYVQVVRDVLAR</sequence>
<dbReference type="AlphaFoldDB" id="A0A2G8R3Z3"/>
<dbReference type="InterPro" id="IPR051607">
    <property type="entry name" value="Metallo-dep_hydrolases"/>
</dbReference>
<evidence type="ECO:0000256" key="2">
    <source>
        <dbReference type="ARBA" id="ARBA00022723"/>
    </source>
</evidence>